<dbReference type="Pfam" id="PF02517">
    <property type="entry name" value="Rce1-like"/>
    <property type="match status" value="1"/>
</dbReference>
<dbReference type="Pfam" id="PF10604">
    <property type="entry name" value="Polyketide_cyc2"/>
    <property type="match status" value="1"/>
</dbReference>
<evidence type="ECO:0000256" key="1">
    <source>
        <dbReference type="SAM" id="MobiDB-lite"/>
    </source>
</evidence>
<sequence length="479" mass="51186">MTAVATRESRLVGVIRRHPLASFLAWSFSVGQAIAFQPVVARAWYGVDLPTAPFVVVANLLGLLLPAVVITRVVDGRAGVRALWERTVRVRVPVRWYGLVLVVVPLATTAMAVALLGPPERTGWVLASALASGLLVQLLLGFLTTNWAEEVAWTGFLQTRLQDRHGPVRAALATGPLFALQHASMTTGNGWLGGMVVLLFITATAVPFRFLQGWVADRTGSLFVVGLVHAAGNATTHGSGFGGPGFLPLLYPDETVGPVHLLASAALGLVVLAATRARLRRTAGSGVSAAPAHGLAWPATPGGPRARHHVPVPRSATPVDPPEENAMSKRLSTNVDIQATPDRVWEVLTDLPAYPTWNPFIVRAEGVVEPGCRLTLTMQPVGARAMTLRPRLVEVAVNRELRWCGTLGMPGLVDAEHVLLLQPQAGGTRLVHQETFRGVLVPFVAASLDRSTLPAFTAMNEALKRRVEQAAQRPRGLVP</sequence>
<keyword evidence="2" id="KW-0472">Membrane</keyword>
<keyword evidence="5" id="KW-1185">Reference proteome</keyword>
<feature type="transmembrane region" description="Helical" evidence="2">
    <location>
        <begin position="52"/>
        <end position="74"/>
    </location>
</feature>
<accession>A0A1I0D7N5</accession>
<dbReference type="PANTHER" id="PTHR36166">
    <property type="entry name" value="CHROMOSOME 9, WHOLE GENOME SHOTGUN SEQUENCE"/>
    <property type="match status" value="1"/>
</dbReference>
<feature type="transmembrane region" description="Helical" evidence="2">
    <location>
        <begin position="123"/>
        <end position="145"/>
    </location>
</feature>
<organism evidence="4 5">
    <name type="scientific">Geodermatophilus poikilotrophus</name>
    <dbReference type="NCBI Taxonomy" id="1333667"/>
    <lineage>
        <taxon>Bacteria</taxon>
        <taxon>Bacillati</taxon>
        <taxon>Actinomycetota</taxon>
        <taxon>Actinomycetes</taxon>
        <taxon>Geodermatophilales</taxon>
        <taxon>Geodermatophilaceae</taxon>
        <taxon>Geodermatophilus</taxon>
    </lineage>
</organism>
<feature type="transmembrane region" description="Helical" evidence="2">
    <location>
        <begin position="190"/>
        <end position="210"/>
    </location>
</feature>
<evidence type="ECO:0000259" key="3">
    <source>
        <dbReference type="Pfam" id="PF02517"/>
    </source>
</evidence>
<dbReference type="EMBL" id="FOIE01000003">
    <property type="protein sequence ID" value="SET28081.1"/>
    <property type="molecule type" value="Genomic_DNA"/>
</dbReference>
<dbReference type="InterPro" id="IPR003675">
    <property type="entry name" value="Rce1/LyrA-like_dom"/>
</dbReference>
<dbReference type="RefSeq" id="WP_091442924.1">
    <property type="nucleotide sequence ID" value="NZ_FOIE01000003.1"/>
</dbReference>
<evidence type="ECO:0000313" key="4">
    <source>
        <dbReference type="EMBL" id="SET28081.1"/>
    </source>
</evidence>
<dbReference type="Proteomes" id="UP000198507">
    <property type="component" value="Unassembled WGS sequence"/>
</dbReference>
<dbReference type="InterPro" id="IPR023393">
    <property type="entry name" value="START-like_dom_sf"/>
</dbReference>
<feature type="transmembrane region" description="Helical" evidence="2">
    <location>
        <begin position="94"/>
        <end position="117"/>
    </location>
</feature>
<dbReference type="OrthoDB" id="3693644at2"/>
<evidence type="ECO:0000256" key="2">
    <source>
        <dbReference type="SAM" id="Phobius"/>
    </source>
</evidence>
<evidence type="ECO:0000313" key="5">
    <source>
        <dbReference type="Proteomes" id="UP000198507"/>
    </source>
</evidence>
<proteinExistence type="predicted"/>
<keyword evidence="2" id="KW-0812">Transmembrane</keyword>
<reference evidence="5" key="1">
    <citation type="submission" date="2016-10" db="EMBL/GenBank/DDBJ databases">
        <authorList>
            <person name="Varghese N."/>
            <person name="Submissions S."/>
        </authorList>
    </citation>
    <scope>NUCLEOTIDE SEQUENCE [LARGE SCALE GENOMIC DNA]</scope>
    <source>
        <strain evidence="5">DSM 44209</strain>
    </source>
</reference>
<dbReference type="GO" id="GO:0080120">
    <property type="term" value="P:CAAX-box protein maturation"/>
    <property type="evidence" value="ECO:0007669"/>
    <property type="project" value="UniProtKB-ARBA"/>
</dbReference>
<dbReference type="AlphaFoldDB" id="A0A1I0D7N5"/>
<feature type="transmembrane region" description="Helical" evidence="2">
    <location>
        <begin position="255"/>
        <end position="275"/>
    </location>
</feature>
<feature type="region of interest" description="Disordered" evidence="1">
    <location>
        <begin position="302"/>
        <end position="326"/>
    </location>
</feature>
<dbReference type="PANTHER" id="PTHR36166:SF1">
    <property type="entry name" value="SRPBCC DOMAIN-CONTAINING PROTEIN"/>
    <property type="match status" value="1"/>
</dbReference>
<protein>
    <recommendedName>
        <fullName evidence="3">CAAX prenyl protease 2/Lysostaphin resistance protein A-like domain-containing protein</fullName>
    </recommendedName>
</protein>
<dbReference type="Gene3D" id="3.30.530.20">
    <property type="match status" value="1"/>
</dbReference>
<dbReference type="SUPFAM" id="SSF55961">
    <property type="entry name" value="Bet v1-like"/>
    <property type="match status" value="1"/>
</dbReference>
<feature type="transmembrane region" description="Helical" evidence="2">
    <location>
        <begin position="20"/>
        <end position="40"/>
    </location>
</feature>
<feature type="domain" description="CAAX prenyl protease 2/Lysostaphin resistance protein A-like" evidence="3">
    <location>
        <begin position="133"/>
        <end position="234"/>
    </location>
</feature>
<dbReference type="CDD" id="cd07822">
    <property type="entry name" value="SRPBCC_4"/>
    <property type="match status" value="1"/>
</dbReference>
<keyword evidence="2" id="KW-1133">Transmembrane helix</keyword>
<dbReference type="InterPro" id="IPR019587">
    <property type="entry name" value="Polyketide_cyclase/dehydratase"/>
</dbReference>
<name>A0A1I0D7N5_9ACTN</name>
<gene>
    <name evidence="4" type="ORF">SAMN04488546_1966</name>
</gene>
<dbReference type="GO" id="GO:0004175">
    <property type="term" value="F:endopeptidase activity"/>
    <property type="evidence" value="ECO:0007669"/>
    <property type="project" value="UniProtKB-ARBA"/>
</dbReference>